<keyword evidence="1" id="KW-0227">DNA damage</keyword>
<dbReference type="EMBL" id="DF838853">
    <property type="protein sequence ID" value="GAT43325.1"/>
    <property type="molecule type" value="Genomic_DNA"/>
</dbReference>
<keyword evidence="1" id="KW-0067">ATP-binding</keyword>
<dbReference type="PANTHER" id="PTHR10492">
    <property type="match status" value="1"/>
</dbReference>
<keyword evidence="1" id="KW-0378">Hydrolase</keyword>
<gene>
    <name evidence="3" type="ORF">MCHLO_01012</name>
</gene>
<feature type="non-terminal residue" evidence="3">
    <location>
        <position position="430"/>
    </location>
</feature>
<dbReference type="Gene3D" id="3.40.50.300">
    <property type="entry name" value="P-loop containing nucleotide triphosphate hydrolases"/>
    <property type="match status" value="1"/>
</dbReference>
<proteinExistence type="inferred from homology"/>
<comment type="catalytic activity">
    <reaction evidence="1">
        <text>ATP + H2O = ADP + phosphate + H(+)</text>
        <dbReference type="Rhea" id="RHEA:13065"/>
        <dbReference type="ChEBI" id="CHEBI:15377"/>
        <dbReference type="ChEBI" id="CHEBI:15378"/>
        <dbReference type="ChEBI" id="CHEBI:30616"/>
        <dbReference type="ChEBI" id="CHEBI:43474"/>
        <dbReference type="ChEBI" id="CHEBI:456216"/>
        <dbReference type="EC" id="5.6.2.3"/>
    </reaction>
</comment>
<keyword evidence="4" id="KW-1185">Reference proteome</keyword>
<accession>A0ABQ0KWI7</accession>
<dbReference type="EC" id="5.6.2.3" evidence="1"/>
<feature type="non-terminal residue" evidence="3">
    <location>
        <position position="1"/>
    </location>
</feature>
<keyword evidence="1" id="KW-0234">DNA repair</keyword>
<organism evidence="3 4">
    <name type="scientific">Mycena chlorophos</name>
    <name type="common">Agaric fungus</name>
    <name type="synonym">Agaricus chlorophos</name>
    <dbReference type="NCBI Taxonomy" id="658473"/>
    <lineage>
        <taxon>Eukaryota</taxon>
        <taxon>Fungi</taxon>
        <taxon>Dikarya</taxon>
        <taxon>Basidiomycota</taxon>
        <taxon>Agaricomycotina</taxon>
        <taxon>Agaricomycetes</taxon>
        <taxon>Agaricomycetidae</taxon>
        <taxon>Agaricales</taxon>
        <taxon>Marasmiineae</taxon>
        <taxon>Mycenaceae</taxon>
        <taxon>Mycena</taxon>
    </lineage>
</organism>
<evidence type="ECO:0000256" key="1">
    <source>
        <dbReference type="RuleBase" id="RU363044"/>
    </source>
</evidence>
<comment type="cofactor">
    <cofactor evidence="1">
        <name>Mg(2+)</name>
        <dbReference type="ChEBI" id="CHEBI:18420"/>
    </cofactor>
</comment>
<reference evidence="3" key="1">
    <citation type="submission" date="2014-09" db="EMBL/GenBank/DDBJ databases">
        <title>Genome sequence of the luminous mushroom Mycena chlorophos for searching fungal bioluminescence genes.</title>
        <authorList>
            <person name="Tanaka Y."/>
            <person name="Kasuga D."/>
            <person name="Oba Y."/>
            <person name="Hase S."/>
            <person name="Sato K."/>
            <person name="Oba Y."/>
            <person name="Sakakibara Y."/>
        </authorList>
    </citation>
    <scope>NUCLEOTIDE SEQUENCE</scope>
</reference>
<dbReference type="SUPFAM" id="SSF52540">
    <property type="entry name" value="P-loop containing nucleoside triphosphate hydrolases"/>
    <property type="match status" value="2"/>
</dbReference>
<comment type="similarity">
    <text evidence="1">Belongs to the helicase family.</text>
</comment>
<evidence type="ECO:0000259" key="2">
    <source>
        <dbReference type="Pfam" id="PF05970"/>
    </source>
</evidence>
<evidence type="ECO:0000313" key="4">
    <source>
        <dbReference type="Proteomes" id="UP000815677"/>
    </source>
</evidence>
<dbReference type="InterPro" id="IPR027417">
    <property type="entry name" value="P-loop_NTPase"/>
</dbReference>
<dbReference type="InterPro" id="IPR010285">
    <property type="entry name" value="DNA_helicase_pif1-like_DEAD"/>
</dbReference>
<dbReference type="Proteomes" id="UP000815677">
    <property type="component" value="Unassembled WGS sequence"/>
</dbReference>
<feature type="domain" description="DNA helicase Pif1-like DEAD-box helicase" evidence="2">
    <location>
        <begin position="159"/>
        <end position="367"/>
    </location>
</feature>
<keyword evidence="1" id="KW-0347">Helicase</keyword>
<keyword evidence="1" id="KW-0233">DNA recombination</keyword>
<dbReference type="PANTHER" id="PTHR10492:SF57">
    <property type="entry name" value="ATP-DEPENDENT DNA HELICASE"/>
    <property type="match status" value="1"/>
</dbReference>
<sequence>PTSFRDLRTFNGVEYPDFLGACLARGLLEDDGEWRQCLSEAGEMQTGSRLRQLFATMLLFCNPSRPATLWTEFRHHICDDLMHRLRRLGHNATQEDVYDYGLYLINKLLQESGKSLRDWQAMPQPQVDWDAQAVNPLIADQLDYDRDQERRLADEQIPKLNIEQRDAFDRVSASVRQQHGQTYFLNGPGGTGKTFVYNTLCHALRADGHIVLCVASSGIAALLMPGGRTAYSVFKIPIEGLFDGSFCNIPKNSQRAELMRRVALIIWDEISMQHRFAIEAVDRTLRDLLDVDRPFGGITAVLGGDWQQILPVVRRGSREAVVGTCIQRSALWARVELLRLRVNMRLALEGQDEREFAEWLLRVGQGEGLGPENQVALRPGMECGSSAALIEFIYPGISSSPPPLPAYFMNRMILAPRNADVFEINTTVLN</sequence>
<evidence type="ECO:0000313" key="3">
    <source>
        <dbReference type="EMBL" id="GAT43325.1"/>
    </source>
</evidence>
<keyword evidence="1" id="KW-0547">Nucleotide-binding</keyword>
<dbReference type="Pfam" id="PF05970">
    <property type="entry name" value="PIF1"/>
    <property type="match status" value="1"/>
</dbReference>
<protein>
    <recommendedName>
        <fullName evidence="1">ATP-dependent DNA helicase</fullName>
        <ecNumber evidence="1">5.6.2.3</ecNumber>
    </recommendedName>
</protein>
<name>A0ABQ0KWI7_MYCCL</name>